<evidence type="ECO:0000256" key="3">
    <source>
        <dbReference type="ARBA" id="ARBA00022448"/>
    </source>
</evidence>
<dbReference type="OrthoDB" id="7630871at2"/>
<dbReference type="PROSITE" id="PS52015">
    <property type="entry name" value="TONB_CTD"/>
    <property type="match status" value="1"/>
</dbReference>
<organism evidence="13 14">
    <name type="scientific">Marinicauda salina</name>
    <dbReference type="NCBI Taxonomy" id="2135793"/>
    <lineage>
        <taxon>Bacteria</taxon>
        <taxon>Pseudomonadati</taxon>
        <taxon>Pseudomonadota</taxon>
        <taxon>Alphaproteobacteria</taxon>
        <taxon>Maricaulales</taxon>
        <taxon>Maricaulaceae</taxon>
        <taxon>Marinicauda</taxon>
    </lineage>
</organism>
<evidence type="ECO:0000256" key="8">
    <source>
        <dbReference type="ARBA" id="ARBA00022989"/>
    </source>
</evidence>
<evidence type="ECO:0000259" key="12">
    <source>
        <dbReference type="PROSITE" id="PS52015"/>
    </source>
</evidence>
<comment type="subcellular location">
    <subcellularLocation>
        <location evidence="1">Cell inner membrane</location>
        <topology evidence="1">Single-pass membrane protein</topology>
        <orientation evidence="1">Periplasmic side</orientation>
    </subcellularLocation>
</comment>
<dbReference type="InterPro" id="IPR037682">
    <property type="entry name" value="TonB_C"/>
</dbReference>
<keyword evidence="9" id="KW-0472">Membrane</keyword>
<feature type="domain" description="TonB C-terminal" evidence="12">
    <location>
        <begin position="67"/>
        <end position="160"/>
    </location>
</feature>
<feature type="signal peptide" evidence="11">
    <location>
        <begin position="1"/>
        <end position="29"/>
    </location>
</feature>
<dbReference type="SUPFAM" id="SSF74653">
    <property type="entry name" value="TolA/TonB C-terminal domain"/>
    <property type="match status" value="1"/>
</dbReference>
<evidence type="ECO:0000256" key="10">
    <source>
        <dbReference type="SAM" id="MobiDB-lite"/>
    </source>
</evidence>
<dbReference type="GO" id="GO:0015031">
    <property type="term" value="P:protein transport"/>
    <property type="evidence" value="ECO:0007669"/>
    <property type="project" value="UniProtKB-KW"/>
</dbReference>
<dbReference type="AlphaFoldDB" id="A0A2U2BY43"/>
<reference evidence="14" key="1">
    <citation type="submission" date="2018-05" db="EMBL/GenBank/DDBJ databases">
        <authorList>
            <person name="Liu B.-T."/>
        </authorList>
    </citation>
    <scope>NUCLEOTIDE SEQUENCE [LARGE SCALE GENOMIC DNA]</scope>
    <source>
        <strain evidence="14">WD6-1</strain>
    </source>
</reference>
<keyword evidence="11" id="KW-0732">Signal</keyword>
<dbReference type="Proteomes" id="UP000245168">
    <property type="component" value="Unassembled WGS sequence"/>
</dbReference>
<feature type="chain" id="PRO_5015614383" evidence="11">
    <location>
        <begin position="30"/>
        <end position="160"/>
    </location>
</feature>
<keyword evidence="4" id="KW-1003">Cell membrane</keyword>
<dbReference type="GO" id="GO:0055085">
    <property type="term" value="P:transmembrane transport"/>
    <property type="evidence" value="ECO:0007669"/>
    <property type="project" value="InterPro"/>
</dbReference>
<dbReference type="PROSITE" id="PS51257">
    <property type="entry name" value="PROKAR_LIPOPROTEIN"/>
    <property type="match status" value="1"/>
</dbReference>
<evidence type="ECO:0000256" key="5">
    <source>
        <dbReference type="ARBA" id="ARBA00022519"/>
    </source>
</evidence>
<dbReference type="GO" id="GO:0005886">
    <property type="term" value="C:plasma membrane"/>
    <property type="evidence" value="ECO:0007669"/>
    <property type="project" value="UniProtKB-SubCell"/>
</dbReference>
<dbReference type="Gene3D" id="3.30.2420.10">
    <property type="entry name" value="TonB"/>
    <property type="match status" value="1"/>
</dbReference>
<evidence type="ECO:0000313" key="13">
    <source>
        <dbReference type="EMBL" id="PWE18907.1"/>
    </source>
</evidence>
<evidence type="ECO:0000313" key="14">
    <source>
        <dbReference type="Proteomes" id="UP000245168"/>
    </source>
</evidence>
<evidence type="ECO:0000256" key="4">
    <source>
        <dbReference type="ARBA" id="ARBA00022475"/>
    </source>
</evidence>
<keyword evidence="7" id="KW-0653">Protein transport</keyword>
<evidence type="ECO:0000256" key="9">
    <source>
        <dbReference type="ARBA" id="ARBA00023136"/>
    </source>
</evidence>
<sequence length="160" mass="17230">MPFVAPRATVRPMRRLAVTALTLVLAACAGDAALNPLPDPRERGPFRVTSDMPLPPNVERTASGEGCRGGELRAASASLPDYPARGWARGLQGWSIVEFDVLASGAVENVRIAEGVPGGSFDREALRAVRDWRFQPLDEGAHLTGCVVMFEFKMGNVTIR</sequence>
<evidence type="ECO:0000256" key="2">
    <source>
        <dbReference type="ARBA" id="ARBA00006555"/>
    </source>
</evidence>
<evidence type="ECO:0000256" key="1">
    <source>
        <dbReference type="ARBA" id="ARBA00004383"/>
    </source>
</evidence>
<dbReference type="InterPro" id="IPR051045">
    <property type="entry name" value="TonB-dependent_transducer"/>
</dbReference>
<comment type="similarity">
    <text evidence="2">Belongs to the TonB family.</text>
</comment>
<keyword evidence="5" id="KW-0997">Cell inner membrane</keyword>
<protein>
    <submittedName>
        <fullName evidence="13">Energy transducer</fullName>
    </submittedName>
</protein>
<dbReference type="NCBIfam" id="TIGR01352">
    <property type="entry name" value="tonB_Cterm"/>
    <property type="match status" value="1"/>
</dbReference>
<comment type="caution">
    <text evidence="13">The sequence shown here is derived from an EMBL/GenBank/DDBJ whole genome shotgun (WGS) entry which is preliminary data.</text>
</comment>
<feature type="region of interest" description="Disordered" evidence="10">
    <location>
        <begin position="47"/>
        <end position="67"/>
    </location>
</feature>
<accession>A0A2U2BY43</accession>
<evidence type="ECO:0000256" key="7">
    <source>
        <dbReference type="ARBA" id="ARBA00022927"/>
    </source>
</evidence>
<name>A0A2U2BY43_9PROT</name>
<evidence type="ECO:0000256" key="6">
    <source>
        <dbReference type="ARBA" id="ARBA00022692"/>
    </source>
</evidence>
<gene>
    <name evidence="13" type="ORF">DDZ18_00625</name>
</gene>
<dbReference type="EMBL" id="QEXV01000001">
    <property type="protein sequence ID" value="PWE18907.1"/>
    <property type="molecule type" value="Genomic_DNA"/>
</dbReference>
<proteinExistence type="inferred from homology"/>
<dbReference type="InterPro" id="IPR006260">
    <property type="entry name" value="TonB/TolA_C"/>
</dbReference>
<keyword evidence="8" id="KW-1133">Transmembrane helix</keyword>
<dbReference type="PANTHER" id="PTHR33446">
    <property type="entry name" value="PROTEIN TONB-RELATED"/>
    <property type="match status" value="1"/>
</dbReference>
<dbReference type="Pfam" id="PF03544">
    <property type="entry name" value="TonB_C"/>
    <property type="match status" value="1"/>
</dbReference>
<keyword evidence="14" id="KW-1185">Reference proteome</keyword>
<keyword evidence="3" id="KW-0813">Transport</keyword>
<keyword evidence="6" id="KW-0812">Transmembrane</keyword>
<evidence type="ECO:0000256" key="11">
    <source>
        <dbReference type="SAM" id="SignalP"/>
    </source>
</evidence>